<dbReference type="EMBL" id="JBHLVZ010000025">
    <property type="protein sequence ID" value="MFC0386276.1"/>
    <property type="molecule type" value="Genomic_DNA"/>
</dbReference>
<organism evidence="1 2">
    <name type="scientific">Muricoccus vinaceus</name>
    <dbReference type="NCBI Taxonomy" id="424704"/>
    <lineage>
        <taxon>Bacteria</taxon>
        <taxon>Pseudomonadati</taxon>
        <taxon>Pseudomonadota</taxon>
        <taxon>Alphaproteobacteria</taxon>
        <taxon>Acetobacterales</taxon>
        <taxon>Roseomonadaceae</taxon>
        <taxon>Muricoccus</taxon>
    </lineage>
</organism>
<evidence type="ECO:0000313" key="1">
    <source>
        <dbReference type="EMBL" id="MFC0386276.1"/>
    </source>
</evidence>
<dbReference type="RefSeq" id="WP_377050585.1">
    <property type="nucleotide sequence ID" value="NZ_JBHLVZ010000025.1"/>
</dbReference>
<evidence type="ECO:0000313" key="2">
    <source>
        <dbReference type="Proteomes" id="UP001589789"/>
    </source>
</evidence>
<sequence>MSGLSPLLAWCMPQVVHANDNAGSTAVLAADGELAISCALAPDPRWEGPGAVLATGVRDGRHGLGLVRVAGGEPTDGDVAVDPSILRRLLVHYGLWLGFDGEAETLAEGELRRLPMPVGAHGRVEYRLDLRRIGRRAQVLTADGTVLLNGRAVATVEGLSVAFRTPEAYARRAARGLVASPDGAGMSSA</sequence>
<proteinExistence type="predicted"/>
<dbReference type="Proteomes" id="UP001589789">
    <property type="component" value="Unassembled WGS sequence"/>
</dbReference>
<reference evidence="1 2" key="1">
    <citation type="submission" date="2024-09" db="EMBL/GenBank/DDBJ databases">
        <authorList>
            <person name="Sun Q."/>
            <person name="Mori K."/>
        </authorList>
    </citation>
    <scope>NUCLEOTIDE SEQUENCE [LARGE SCALE GENOMIC DNA]</scope>
    <source>
        <strain evidence="1 2">CCM 7468</strain>
    </source>
</reference>
<gene>
    <name evidence="1" type="ORF">ACFFIC_12065</name>
</gene>
<name>A0ABV6IS49_9PROT</name>
<comment type="caution">
    <text evidence="1">The sequence shown here is derived from an EMBL/GenBank/DDBJ whole genome shotgun (WGS) entry which is preliminary data.</text>
</comment>
<accession>A0ABV6IS49</accession>
<protein>
    <submittedName>
        <fullName evidence="1">Uncharacterized protein</fullName>
    </submittedName>
</protein>
<keyword evidence="2" id="KW-1185">Reference proteome</keyword>